<dbReference type="InterPro" id="IPR036400">
    <property type="entry name" value="Cyt_B5-like_heme/steroid_sf"/>
</dbReference>
<dbReference type="AlphaFoldDB" id="A0AAN6N6S5"/>
<dbReference type="Proteomes" id="UP001303473">
    <property type="component" value="Unassembled WGS sequence"/>
</dbReference>
<keyword evidence="3" id="KW-1133">Transmembrane helix</keyword>
<keyword evidence="3" id="KW-0472">Membrane</keyword>
<evidence type="ECO:0000313" key="6">
    <source>
        <dbReference type="Proteomes" id="UP001303473"/>
    </source>
</evidence>
<protein>
    <recommendedName>
        <fullName evidence="4">Cytochrome b5 heme-binding domain-containing protein</fullName>
    </recommendedName>
</protein>
<dbReference type="FunFam" id="3.10.120.10:FF:000018">
    <property type="entry name" value="Heme/steroid binding domain protein, putative"/>
    <property type="match status" value="1"/>
</dbReference>
<dbReference type="SMART" id="SM01117">
    <property type="entry name" value="Cyt-b5"/>
    <property type="match status" value="1"/>
</dbReference>
<reference evidence="6" key="1">
    <citation type="journal article" date="2023" name="Mol. Phylogenet. Evol.">
        <title>Genome-scale phylogeny and comparative genomics of the fungal order Sordariales.</title>
        <authorList>
            <person name="Hensen N."/>
            <person name="Bonometti L."/>
            <person name="Westerberg I."/>
            <person name="Brannstrom I.O."/>
            <person name="Guillou S."/>
            <person name="Cros-Aarteil S."/>
            <person name="Calhoun S."/>
            <person name="Haridas S."/>
            <person name="Kuo A."/>
            <person name="Mondo S."/>
            <person name="Pangilinan J."/>
            <person name="Riley R."/>
            <person name="LaButti K."/>
            <person name="Andreopoulos B."/>
            <person name="Lipzen A."/>
            <person name="Chen C."/>
            <person name="Yan M."/>
            <person name="Daum C."/>
            <person name="Ng V."/>
            <person name="Clum A."/>
            <person name="Steindorff A."/>
            <person name="Ohm R.A."/>
            <person name="Martin F."/>
            <person name="Silar P."/>
            <person name="Natvig D.O."/>
            <person name="Lalanne C."/>
            <person name="Gautier V."/>
            <person name="Ament-Velasquez S.L."/>
            <person name="Kruys A."/>
            <person name="Hutchinson M.I."/>
            <person name="Powell A.J."/>
            <person name="Barry K."/>
            <person name="Miller A.N."/>
            <person name="Grigoriev I.V."/>
            <person name="Debuchy R."/>
            <person name="Gladieux P."/>
            <person name="Hiltunen Thoren M."/>
            <person name="Johannesson H."/>
        </authorList>
    </citation>
    <scope>NUCLEOTIDE SEQUENCE [LARGE SCALE GENOMIC DNA]</scope>
    <source>
        <strain evidence="6">CBS 340.73</strain>
    </source>
</reference>
<feature type="region of interest" description="Disordered" evidence="2">
    <location>
        <begin position="1"/>
        <end position="44"/>
    </location>
</feature>
<dbReference type="InterPro" id="IPR001199">
    <property type="entry name" value="Cyt_B5-like_heme/steroid-bd"/>
</dbReference>
<sequence>MAEVRRRKPDPAKDVPAAEPDTDSESEPVEDVQPKEPVPPTKRIAEEDASSPIWLEILRVLAFLFIASCGLSYLISAGETFTWGMKNPPNYLQAKWWKAQIRGPVYMTMSELAQYDGRDQSKPIYLAINGTIYDVSANRRTYGPGGSYHFFAGTDAARAYVTGCFAEDRTADMRGVEEMYLPIDDPTIDNRYWTPEELEKMREEEMKEALQKVHEGLLHWVNFFAHSKKYTRVGYIKRPKDWLSNEPRRKLCESAAGNRKTRTPPEGK</sequence>
<feature type="region of interest" description="Disordered" evidence="2">
    <location>
        <begin position="247"/>
        <end position="268"/>
    </location>
</feature>
<dbReference type="InterPro" id="IPR050577">
    <property type="entry name" value="MAPR/NEUFC/NENF-like"/>
</dbReference>
<organism evidence="5 6">
    <name type="scientific">Diplogelasinospora grovesii</name>
    <dbReference type="NCBI Taxonomy" id="303347"/>
    <lineage>
        <taxon>Eukaryota</taxon>
        <taxon>Fungi</taxon>
        <taxon>Dikarya</taxon>
        <taxon>Ascomycota</taxon>
        <taxon>Pezizomycotina</taxon>
        <taxon>Sordariomycetes</taxon>
        <taxon>Sordariomycetidae</taxon>
        <taxon>Sordariales</taxon>
        <taxon>Diplogelasinosporaceae</taxon>
        <taxon>Diplogelasinospora</taxon>
    </lineage>
</organism>
<feature type="domain" description="Cytochrome b5 heme-binding" evidence="4">
    <location>
        <begin position="107"/>
        <end position="187"/>
    </location>
</feature>
<dbReference type="SUPFAM" id="SSF55856">
    <property type="entry name" value="Cytochrome b5-like heme/steroid binding domain"/>
    <property type="match status" value="1"/>
</dbReference>
<dbReference type="PANTHER" id="PTHR10281">
    <property type="entry name" value="MEMBRANE-ASSOCIATED PROGESTERONE RECEPTOR COMPONENT-RELATED"/>
    <property type="match status" value="1"/>
</dbReference>
<evidence type="ECO:0000259" key="4">
    <source>
        <dbReference type="SMART" id="SM01117"/>
    </source>
</evidence>
<feature type="transmembrane region" description="Helical" evidence="3">
    <location>
        <begin position="57"/>
        <end position="76"/>
    </location>
</feature>
<name>A0AAN6N6S5_9PEZI</name>
<dbReference type="Gene3D" id="3.10.120.10">
    <property type="entry name" value="Cytochrome b5-like heme/steroid binding domain"/>
    <property type="match status" value="1"/>
</dbReference>
<dbReference type="EMBL" id="MU853814">
    <property type="protein sequence ID" value="KAK3939268.1"/>
    <property type="molecule type" value="Genomic_DNA"/>
</dbReference>
<dbReference type="GO" id="GO:0012505">
    <property type="term" value="C:endomembrane system"/>
    <property type="evidence" value="ECO:0007669"/>
    <property type="project" value="TreeGrafter"/>
</dbReference>
<evidence type="ECO:0000256" key="3">
    <source>
        <dbReference type="SAM" id="Phobius"/>
    </source>
</evidence>
<keyword evidence="3" id="KW-0812">Transmembrane</keyword>
<evidence type="ECO:0000256" key="2">
    <source>
        <dbReference type="SAM" id="MobiDB-lite"/>
    </source>
</evidence>
<feature type="compositionally biased region" description="Acidic residues" evidence="2">
    <location>
        <begin position="20"/>
        <end position="30"/>
    </location>
</feature>
<gene>
    <name evidence="5" type="ORF">QBC46DRAFT_151383</name>
</gene>
<evidence type="ECO:0000256" key="1">
    <source>
        <dbReference type="ARBA" id="ARBA00038357"/>
    </source>
</evidence>
<dbReference type="PANTHER" id="PTHR10281:SF76">
    <property type="entry name" value="CALCUTTA CUP-RELATED"/>
    <property type="match status" value="1"/>
</dbReference>
<comment type="caution">
    <text evidence="5">The sequence shown here is derived from an EMBL/GenBank/DDBJ whole genome shotgun (WGS) entry which is preliminary data.</text>
</comment>
<proteinExistence type="inferred from homology"/>
<keyword evidence="6" id="KW-1185">Reference proteome</keyword>
<dbReference type="Pfam" id="PF00173">
    <property type="entry name" value="Cyt-b5"/>
    <property type="match status" value="1"/>
</dbReference>
<comment type="similarity">
    <text evidence="1">Belongs to the cytochrome b5 family. MAPR subfamily.</text>
</comment>
<accession>A0AAN6N6S5</accession>
<dbReference type="GO" id="GO:0016020">
    <property type="term" value="C:membrane"/>
    <property type="evidence" value="ECO:0007669"/>
    <property type="project" value="TreeGrafter"/>
</dbReference>
<evidence type="ECO:0000313" key="5">
    <source>
        <dbReference type="EMBL" id="KAK3939268.1"/>
    </source>
</evidence>